<evidence type="ECO:0000313" key="3">
    <source>
        <dbReference type="Proteomes" id="UP000192486"/>
    </source>
</evidence>
<feature type="compositionally biased region" description="Basic and acidic residues" evidence="1">
    <location>
        <begin position="160"/>
        <end position="185"/>
    </location>
</feature>
<proteinExistence type="predicted"/>
<dbReference type="InterPro" id="IPR018901">
    <property type="entry name" value="Spore_coat_CotE"/>
</dbReference>
<organism evidence="2 3">
    <name type="scientific">Sporosarcina ureae</name>
    <dbReference type="NCBI Taxonomy" id="1571"/>
    <lineage>
        <taxon>Bacteria</taxon>
        <taxon>Bacillati</taxon>
        <taxon>Bacillota</taxon>
        <taxon>Bacilli</taxon>
        <taxon>Bacillales</taxon>
        <taxon>Caryophanaceae</taxon>
        <taxon>Sporosarcina</taxon>
    </lineage>
</organism>
<evidence type="ECO:0000256" key="1">
    <source>
        <dbReference type="SAM" id="MobiDB-lite"/>
    </source>
</evidence>
<dbReference type="Proteomes" id="UP000192486">
    <property type="component" value="Chromosome"/>
</dbReference>
<gene>
    <name evidence="2" type="ORF">SporoS204_15220</name>
</gene>
<feature type="region of interest" description="Disordered" evidence="1">
    <location>
        <begin position="1"/>
        <end position="20"/>
    </location>
</feature>
<feature type="region of interest" description="Disordered" evidence="1">
    <location>
        <begin position="153"/>
        <end position="185"/>
    </location>
</feature>
<sequence>MTKAVIAKGKHRSETTELLKPPNRPSSILGCWVINHTQQAKKVGAYVEVTGSFDVNVWYSHHDHSKTSVFTESIPYKDKISLHYRDEPTSAKEETIVTVLQHPNCTEASISECGQNFSISIERELLVEMIGETKVSVTIHPDPYDEEWPILEAESSSVVMEDKKNKEVPNQERPHQPPQRKDSPF</sequence>
<dbReference type="RefSeq" id="WP_029053136.1">
    <property type="nucleotide sequence ID" value="NZ_CP015108.1"/>
</dbReference>
<keyword evidence="2" id="KW-0946">Virion</keyword>
<dbReference type="Pfam" id="PF10628">
    <property type="entry name" value="CotE"/>
    <property type="match status" value="1"/>
</dbReference>
<evidence type="ECO:0000313" key="2">
    <source>
        <dbReference type="EMBL" id="ARF15386.1"/>
    </source>
</evidence>
<keyword evidence="2" id="KW-0167">Capsid protein</keyword>
<name>A0ABM6JYU8_SPOUR</name>
<reference evidence="2 3" key="1">
    <citation type="submission" date="2016-04" db="EMBL/GenBank/DDBJ databases">
        <title>Comparative Genomics and Epigenetics of Sporosarcina ureae.</title>
        <authorList>
            <person name="Oliver A.S."/>
            <person name="Cooper K.K."/>
        </authorList>
    </citation>
    <scope>NUCLEOTIDE SEQUENCE [LARGE SCALE GENOMIC DNA]</scope>
    <source>
        <strain evidence="2 3">S204</strain>
    </source>
</reference>
<protein>
    <submittedName>
        <fullName evidence="2">Spore coat protein</fullName>
    </submittedName>
</protein>
<accession>A0ABM6JYU8</accession>
<keyword evidence="3" id="KW-1185">Reference proteome</keyword>
<dbReference type="EMBL" id="CP015108">
    <property type="protein sequence ID" value="ARF15386.1"/>
    <property type="molecule type" value="Genomic_DNA"/>
</dbReference>